<reference evidence="2 3" key="2">
    <citation type="submission" date="2020-06" db="EMBL/GenBank/DDBJ databases">
        <title>Complete Genome Sequence of Clostridium muelleri sp. nov. P21T, an Acid-Alcohol Producing Acetogen Isolated from Old Hay.</title>
        <authorList>
            <person name="Duncan K.E."/>
            <person name="Tanner R.S."/>
        </authorList>
    </citation>
    <scope>NUCLEOTIDE SEQUENCE [LARGE SCALE GENOMIC DNA]</scope>
    <source>
        <strain evidence="2 3">P21</strain>
    </source>
</reference>
<dbReference type="InterPro" id="IPR038461">
    <property type="entry name" value="Schlafen_AlbA_2_dom_sf"/>
</dbReference>
<accession>A0A7Y0EKX2</accession>
<dbReference type="Gene3D" id="3.30.950.30">
    <property type="entry name" value="Schlafen, AAA domain"/>
    <property type="match status" value="1"/>
</dbReference>
<feature type="domain" description="Schlafen AlbA-2" evidence="1">
    <location>
        <begin position="14"/>
        <end position="136"/>
    </location>
</feature>
<sequence length="573" mass="65666">MTDIELLDILKIGETVDVECKEGENKVPNSLWESYSAMANTNGGIIILGIKENKIKGTFEVQGVKNIDKRIQDFWNTINGNKVNINLLRDEDVEKLSIEGMDVLIINVPRASYKERPIYLNENPYKGTYKRNAEGDYKSTADEVNAMIRDASEEGNDGVILEDYTVKDLDEEAIKKYRNRFSSRQPDHPWNALDNEEFMEMLGGIKEDRRRKIKGVTGAGMLMFGKGLYIRDLFANINFDYREEVDVDSNQRWSDRFTIDGTWENNLYNFYFTVINKLTSNVKIPFKLENLERKDDTAIHQAIREAFVNQIIHADFNIQGTLKIVKTKDSLEFTNPGSLKIDLKSIFKGGNSKSRNPRIQKMFSLIGLGESAGSGFPKILSAWNEQNWRIPELKEETNLNQVSLKLWMISMLPEECLESLKSIFGKDFNSFNKDEVLILATAYLEGSVNNARVQLMMDKHSYDITGILHNLVEKETLIVDGYGRGKVYYLNHEYNSNADFNKILIKDKPLNNDQISILEYIKINGSTSNKECREALGFGRTKTTGLFKQLEEMRKIKKTGKGVATRYVLMDQK</sequence>
<comment type="caution">
    <text evidence="2">The sequence shown here is derived from an EMBL/GenBank/DDBJ whole genome shotgun (WGS) entry which is preliminary data.</text>
</comment>
<dbReference type="Pfam" id="PF13749">
    <property type="entry name" value="HATPase_c_4"/>
    <property type="match status" value="1"/>
</dbReference>
<organism evidence="2 3">
    <name type="scientific">Clostridium muellerianum</name>
    <dbReference type="NCBI Taxonomy" id="2716538"/>
    <lineage>
        <taxon>Bacteria</taxon>
        <taxon>Bacillati</taxon>
        <taxon>Bacillota</taxon>
        <taxon>Clostridia</taxon>
        <taxon>Eubacteriales</taxon>
        <taxon>Clostridiaceae</taxon>
        <taxon>Clostridium</taxon>
    </lineage>
</organism>
<dbReference type="InterPro" id="IPR038475">
    <property type="entry name" value="RecG_C_sf"/>
</dbReference>
<gene>
    <name evidence="2" type="ORF">HBE96_22225</name>
</gene>
<reference evidence="2 3" key="1">
    <citation type="submission" date="2020-04" db="EMBL/GenBank/DDBJ databases">
        <authorList>
            <person name="Doyle D.A."/>
        </authorList>
    </citation>
    <scope>NUCLEOTIDE SEQUENCE [LARGE SCALE GENOMIC DNA]</scope>
    <source>
        <strain evidence="2 3">P21</strain>
    </source>
</reference>
<protein>
    <submittedName>
        <fullName evidence="2">AAA family ATPase</fullName>
    </submittedName>
</protein>
<keyword evidence="3" id="KW-1185">Reference proteome</keyword>
<name>A0A7Y0EKX2_9CLOT</name>
<dbReference type="AlphaFoldDB" id="A0A7Y0EKX2"/>
<evidence type="ECO:0000313" key="2">
    <source>
        <dbReference type="EMBL" id="NMM65302.1"/>
    </source>
</evidence>
<dbReference type="PANTHER" id="PTHR30595:SF6">
    <property type="entry name" value="SCHLAFEN ALBA-2 DOMAIN-CONTAINING PROTEIN"/>
    <property type="match status" value="1"/>
</dbReference>
<proteinExistence type="predicted"/>
<dbReference type="RefSeq" id="WP_169299892.1">
    <property type="nucleotide sequence ID" value="NZ_JABBNI010000065.1"/>
</dbReference>
<evidence type="ECO:0000259" key="1">
    <source>
        <dbReference type="Pfam" id="PF04326"/>
    </source>
</evidence>
<dbReference type="Gene3D" id="3.30.565.60">
    <property type="match status" value="1"/>
</dbReference>
<dbReference type="Proteomes" id="UP000537131">
    <property type="component" value="Unassembled WGS sequence"/>
</dbReference>
<evidence type="ECO:0000313" key="3">
    <source>
        <dbReference type="Proteomes" id="UP000537131"/>
    </source>
</evidence>
<dbReference type="Pfam" id="PF04326">
    <property type="entry name" value="SLFN_AlbA_2"/>
    <property type="match status" value="1"/>
</dbReference>
<dbReference type="InterPro" id="IPR007421">
    <property type="entry name" value="Schlafen_AlbA_2_dom"/>
</dbReference>
<dbReference type="PANTHER" id="PTHR30595">
    <property type="entry name" value="GLPR-RELATED TRANSCRIPTIONAL REPRESSOR"/>
    <property type="match status" value="1"/>
</dbReference>
<dbReference type="EMBL" id="JABBNI010000065">
    <property type="protein sequence ID" value="NMM65302.1"/>
    <property type="molecule type" value="Genomic_DNA"/>
</dbReference>